<evidence type="ECO:0000256" key="1">
    <source>
        <dbReference type="ARBA" id="ARBA00004514"/>
    </source>
</evidence>
<dbReference type="SMART" id="SM00498">
    <property type="entry name" value="FH2"/>
    <property type="match status" value="1"/>
</dbReference>
<dbReference type="PANTHER" id="PTHR46345:SF5">
    <property type="entry name" value="INVERTED FORMIN-2"/>
    <property type="match status" value="1"/>
</dbReference>
<dbReference type="InterPro" id="IPR025307">
    <property type="entry name" value="FIIND_dom"/>
</dbReference>
<keyword evidence="2" id="KW-0963">Cytoplasm</keyword>
<dbReference type="PROSITE" id="PS51444">
    <property type="entry name" value="FH2"/>
    <property type="match status" value="1"/>
</dbReference>
<feature type="compositionally biased region" description="Polar residues" evidence="4">
    <location>
        <begin position="1087"/>
        <end position="1097"/>
    </location>
</feature>
<dbReference type="InterPro" id="IPR010473">
    <property type="entry name" value="GTPase-bd"/>
</dbReference>
<feature type="compositionally biased region" description="Basic and acidic residues" evidence="4">
    <location>
        <begin position="1187"/>
        <end position="1202"/>
    </location>
</feature>
<dbReference type="InterPro" id="IPR015425">
    <property type="entry name" value="FH2_Formin"/>
</dbReference>
<dbReference type="Pfam" id="PF06371">
    <property type="entry name" value="Drf_GBD"/>
    <property type="match status" value="1"/>
</dbReference>
<dbReference type="Gene3D" id="1.25.10.10">
    <property type="entry name" value="Leucine-rich Repeat Variant"/>
    <property type="match status" value="1"/>
</dbReference>
<evidence type="ECO:0000313" key="7">
    <source>
        <dbReference type="EMBL" id="KAL2082736.1"/>
    </source>
</evidence>
<dbReference type="Pfam" id="PF13553">
    <property type="entry name" value="FIIND"/>
    <property type="match status" value="1"/>
</dbReference>
<dbReference type="SUPFAM" id="SSF48371">
    <property type="entry name" value="ARM repeat"/>
    <property type="match status" value="1"/>
</dbReference>
<protein>
    <recommendedName>
        <fullName evidence="9">Inverted formin-2-like</fullName>
    </recommendedName>
</protein>
<dbReference type="Proteomes" id="UP001591681">
    <property type="component" value="Unassembled WGS sequence"/>
</dbReference>
<keyword evidence="8" id="KW-1185">Reference proteome</keyword>
<dbReference type="AlphaFoldDB" id="A0ABD1J6D2"/>
<evidence type="ECO:0000259" key="5">
    <source>
        <dbReference type="PROSITE" id="PS51232"/>
    </source>
</evidence>
<evidence type="ECO:0000313" key="8">
    <source>
        <dbReference type="Proteomes" id="UP001591681"/>
    </source>
</evidence>
<feature type="compositionally biased region" description="Basic and acidic residues" evidence="4">
    <location>
        <begin position="428"/>
        <end position="437"/>
    </location>
</feature>
<evidence type="ECO:0008006" key="9">
    <source>
        <dbReference type="Google" id="ProtNLM"/>
    </source>
</evidence>
<dbReference type="InterPro" id="IPR014768">
    <property type="entry name" value="GBD/FH3_dom"/>
</dbReference>
<feature type="compositionally biased region" description="Low complexity" evidence="4">
    <location>
        <begin position="1074"/>
        <end position="1084"/>
    </location>
</feature>
<feature type="compositionally biased region" description="Basic residues" evidence="4">
    <location>
        <begin position="1241"/>
        <end position="1251"/>
    </location>
</feature>
<feature type="compositionally biased region" description="Pro residues" evidence="4">
    <location>
        <begin position="479"/>
        <end position="495"/>
    </location>
</feature>
<dbReference type="SMART" id="SM01140">
    <property type="entry name" value="Drf_GBD"/>
    <property type="match status" value="1"/>
</dbReference>
<gene>
    <name evidence="7" type="ORF">ACEWY4_022554</name>
</gene>
<dbReference type="GO" id="GO:0005829">
    <property type="term" value="C:cytosol"/>
    <property type="evidence" value="ECO:0007669"/>
    <property type="project" value="UniProtKB-SubCell"/>
</dbReference>
<accession>A0ABD1J6D2</accession>
<dbReference type="InterPro" id="IPR016024">
    <property type="entry name" value="ARM-type_fold"/>
</dbReference>
<comment type="subcellular location">
    <subcellularLocation>
        <location evidence="1">Cytoplasm</location>
        <location evidence="1">Cytosol</location>
    </subcellularLocation>
</comment>
<feature type="compositionally biased region" description="Pro residues" evidence="4">
    <location>
        <begin position="517"/>
        <end position="573"/>
    </location>
</feature>
<evidence type="ECO:0000256" key="4">
    <source>
        <dbReference type="SAM" id="MobiDB-lite"/>
    </source>
</evidence>
<dbReference type="Pfam" id="PF06367">
    <property type="entry name" value="Drf_FH3"/>
    <property type="match status" value="1"/>
</dbReference>
<feature type="domain" description="GBD/FH3" evidence="5">
    <location>
        <begin position="58"/>
        <end position="415"/>
    </location>
</feature>
<name>A0ABD1J6D2_9TELE</name>
<dbReference type="Pfam" id="PF02181">
    <property type="entry name" value="FH2"/>
    <property type="match status" value="1"/>
</dbReference>
<evidence type="ECO:0000259" key="6">
    <source>
        <dbReference type="PROSITE" id="PS51444"/>
    </source>
</evidence>
<dbReference type="PANTHER" id="PTHR46345">
    <property type="entry name" value="INVERTED FORMIN-2"/>
    <property type="match status" value="1"/>
</dbReference>
<evidence type="ECO:0000256" key="3">
    <source>
        <dbReference type="SAM" id="Coils"/>
    </source>
</evidence>
<feature type="compositionally biased region" description="Basic and acidic residues" evidence="4">
    <location>
        <begin position="1029"/>
        <end position="1044"/>
    </location>
</feature>
<feature type="region of interest" description="Disordered" evidence="4">
    <location>
        <begin position="1025"/>
        <end position="1251"/>
    </location>
</feature>
<reference evidence="7 8" key="1">
    <citation type="submission" date="2024-09" db="EMBL/GenBank/DDBJ databases">
        <title>A chromosome-level genome assembly of Gray's grenadier anchovy, Coilia grayii.</title>
        <authorList>
            <person name="Fu Z."/>
        </authorList>
    </citation>
    <scope>NUCLEOTIDE SEQUENCE [LARGE SCALE GENOMIC DNA]</scope>
    <source>
        <strain evidence="7">G4</strain>
        <tissue evidence="7">Muscle</tissue>
    </source>
</reference>
<feature type="region of interest" description="Disordered" evidence="4">
    <location>
        <begin position="420"/>
        <end position="577"/>
    </location>
</feature>
<proteinExistence type="predicted"/>
<organism evidence="7 8">
    <name type="scientific">Coilia grayii</name>
    <name type="common">Gray's grenadier anchovy</name>
    <dbReference type="NCBI Taxonomy" id="363190"/>
    <lineage>
        <taxon>Eukaryota</taxon>
        <taxon>Metazoa</taxon>
        <taxon>Chordata</taxon>
        <taxon>Craniata</taxon>
        <taxon>Vertebrata</taxon>
        <taxon>Euteleostomi</taxon>
        <taxon>Actinopterygii</taxon>
        <taxon>Neopterygii</taxon>
        <taxon>Teleostei</taxon>
        <taxon>Clupei</taxon>
        <taxon>Clupeiformes</taxon>
        <taxon>Clupeoidei</taxon>
        <taxon>Engraulidae</taxon>
        <taxon>Coilinae</taxon>
        <taxon>Coilia</taxon>
    </lineage>
</organism>
<dbReference type="PROSITE" id="PS51232">
    <property type="entry name" value="GBD_FH3"/>
    <property type="match status" value="1"/>
</dbReference>
<feature type="domain" description="FH2" evidence="6">
    <location>
        <begin position="595"/>
        <end position="984"/>
    </location>
</feature>
<feature type="coiled-coil region" evidence="3">
    <location>
        <begin position="959"/>
        <end position="993"/>
    </location>
</feature>
<sequence>MQYRRAGPLTDIRLVLGKLEEVHLPLFLCLGGSQTSLKDAVKVLHKQDSGVCLEECELRRFHGRLSEDWTRGAIAATTMSGKGKWGALKEKVAIATDTGGHDDPDARLEANLENADPELCIKLLQVPSMVNYSGLRRRLEASNRDWMLQFLELGGLDLLMEAVERLSGRGCARIADALLQLTCVGCVRAIMNSATGINFIVEAEGYVRTLTQALDTSNTMVKMQVAELLAALTIFSPKGRELALDALQNYKNVKSQQYRFSVIINELQATDNVPYMVTLLSVVNALLFSTEELRARDKIRKEFIGLQILDILPKLREQEDDDLLIQCEAFEETMAEDEEELQRVFGGIDMSNHHEVFTALFTQVSASPTSVQLLTILQALLLVGPERGDVWLALEALADRATLLAQDEEVHSTEKVMARLLASKGRSGHRDTEDVRKSLRRRDRGVQTLPVEELGERKMMETKVEAEVASQEGQKTGAQPPPAPPPPPPPAPPLPGMGFAATPPPPPPLPGAACGVPPAPPPPPPPLPGMPGPPPPPPLPGMGPPPPPPLPGMGPPPPPPLPGMAPPPPPPPGMGGDIIVAHTVQTLGRSYAPPPKPGHYPTLRMKKLNWQKLPSNVVSVSHSIWTSVQSDSTEPDYSSIEELFSMPVVEAKAKTTTSVVKKEPKEISFIDAKKNLNLNIFLKQFRCSNEDFVAMIRNGDRSKFDVEVLKQLQKLLPEKHEIENLKSYDGEREKLAGVDQFYLLLLSVPGYPLRIECMQLCEETSTVLEMLKPKAEMLDAACDSLKESPRLPSFCKLILDVGNFLNYGSHTGNAEGFKISTLLKLTETKANKSHITLLHHIVEEAEQNHPDLLKLPDDLEICEKAAGLSLDSVQSETKTLMKGLMNSEKKVSSSSIEDIREQYLNDIRGCLDHCRDLEERLASIEKKKEDLAVYFCEDVSRFSLEELFGTLKMFRGLFLKAIKDNKNRKELAIKAEKRRKRLAEEEAKRERGEDGKLILKTPVIQEEGCIIDHLLADIRKGFPLRKTRPRTDRDRLSPGGRNRDSMQAGMLTDQTKKPDDASTSITLDVPAPAPASGEPAGQAGIPQESSEATTSKGDPQVTLATAKPSPQPSTAVTGPPPLVVPLDSLSPPGQSKAGEPQAEVHDLLNRTTEGHGGSVGAVDVDQPDVNGNDLAEGAAGRTSANGNEEKVPDGAAAEERNGSAEVLASTGEGDTRKKKRGLAKKDSHRKSQDRGTGDKRSKPRKKSCVVQ</sequence>
<dbReference type="InterPro" id="IPR011989">
    <property type="entry name" value="ARM-like"/>
</dbReference>
<feature type="compositionally biased region" description="Basic and acidic residues" evidence="4">
    <location>
        <begin position="1223"/>
        <end position="1240"/>
    </location>
</feature>
<dbReference type="EMBL" id="JBHFQA010000019">
    <property type="protein sequence ID" value="KAL2082736.1"/>
    <property type="molecule type" value="Genomic_DNA"/>
</dbReference>
<comment type="caution">
    <text evidence="7">The sequence shown here is derived from an EMBL/GenBank/DDBJ whole genome shotgun (WGS) entry which is preliminary data.</text>
</comment>
<dbReference type="InterPro" id="IPR010472">
    <property type="entry name" value="FH3_dom"/>
</dbReference>
<dbReference type="InterPro" id="IPR042201">
    <property type="entry name" value="FH2_Formin_sf"/>
</dbReference>
<keyword evidence="3" id="KW-0175">Coiled coil</keyword>
<evidence type="ECO:0000256" key="2">
    <source>
        <dbReference type="ARBA" id="ARBA00022490"/>
    </source>
</evidence>
<dbReference type="SMART" id="SM01139">
    <property type="entry name" value="Drf_FH3"/>
    <property type="match status" value="1"/>
</dbReference>
<feature type="compositionally biased region" description="Basic and acidic residues" evidence="4">
    <location>
        <begin position="454"/>
        <end position="466"/>
    </location>
</feature>
<dbReference type="SUPFAM" id="SSF101447">
    <property type="entry name" value="Formin homology 2 domain (FH2 domain)"/>
    <property type="match status" value="1"/>
</dbReference>
<dbReference type="Gene3D" id="1.20.58.2220">
    <property type="entry name" value="Formin, FH2 domain"/>
    <property type="match status" value="1"/>
</dbReference>